<dbReference type="InterPro" id="IPR009048">
    <property type="entry name" value="A-macroglobulin_rcpt-bd"/>
</dbReference>
<comment type="subcellular location">
    <subcellularLocation>
        <location evidence="1">Secreted</location>
    </subcellularLocation>
</comment>
<comment type="caution">
    <text evidence="6">The sequence shown here is derived from an EMBL/GenBank/DDBJ whole genome shotgun (WGS) entry which is preliminary data.</text>
</comment>
<dbReference type="Pfam" id="PF07677">
    <property type="entry name" value="A2M_recep"/>
    <property type="match status" value="1"/>
</dbReference>
<dbReference type="AlphaFoldDB" id="A0A8J6G7Q4"/>
<reference evidence="6" key="1">
    <citation type="submission" date="2020-03" db="EMBL/GenBank/DDBJ databases">
        <title>Studies in the Genomics of Life Span.</title>
        <authorList>
            <person name="Glass D."/>
        </authorList>
    </citation>
    <scope>NUCLEOTIDE SEQUENCE</scope>
    <source>
        <strain evidence="6">LTLLF</strain>
        <tissue evidence="6">Muscle</tissue>
    </source>
</reference>
<dbReference type="SMART" id="SM00643">
    <property type="entry name" value="C345C"/>
    <property type="match status" value="1"/>
</dbReference>
<dbReference type="Gene3D" id="2.60.40.690">
    <property type="entry name" value="Alpha-macroglobulin, receptor-binding domain"/>
    <property type="match status" value="1"/>
</dbReference>
<feature type="domain" description="NTR" evidence="5">
    <location>
        <begin position="66"/>
        <end position="197"/>
    </location>
</feature>
<organism evidence="6 7">
    <name type="scientific">Microtus ochrogaster</name>
    <name type="common">Prairie vole</name>
    <dbReference type="NCBI Taxonomy" id="79684"/>
    <lineage>
        <taxon>Eukaryota</taxon>
        <taxon>Metazoa</taxon>
        <taxon>Chordata</taxon>
        <taxon>Craniata</taxon>
        <taxon>Vertebrata</taxon>
        <taxon>Euteleostomi</taxon>
        <taxon>Mammalia</taxon>
        <taxon>Eutheria</taxon>
        <taxon>Euarchontoglires</taxon>
        <taxon>Glires</taxon>
        <taxon>Rodentia</taxon>
        <taxon>Myomorpha</taxon>
        <taxon>Muroidea</taxon>
        <taxon>Cricetidae</taxon>
        <taxon>Arvicolinae</taxon>
        <taxon>Microtus</taxon>
    </lineage>
</organism>
<dbReference type="InterPro" id="IPR008993">
    <property type="entry name" value="TIMP-like_OB-fold"/>
</dbReference>
<gene>
    <name evidence="6" type="ORF">LTLLF_176040</name>
</gene>
<dbReference type="InterPro" id="IPR018933">
    <property type="entry name" value="Netrin_module_non-TIMP"/>
</dbReference>
<dbReference type="InterPro" id="IPR036595">
    <property type="entry name" value="A-macroglobulin_rcpt-bd_sf"/>
</dbReference>
<name>A0A8J6G7Q4_MICOH</name>
<accession>A0A8J6G7Q4</accession>
<protein>
    <submittedName>
        <fullName evidence="6">Complement C4</fullName>
    </submittedName>
</protein>
<evidence type="ECO:0000256" key="1">
    <source>
        <dbReference type="ARBA" id="ARBA00004613"/>
    </source>
</evidence>
<dbReference type="Pfam" id="PF01759">
    <property type="entry name" value="NTR"/>
    <property type="match status" value="1"/>
</dbReference>
<evidence type="ECO:0000313" key="7">
    <source>
        <dbReference type="Proteomes" id="UP000710432"/>
    </source>
</evidence>
<evidence type="ECO:0000256" key="2">
    <source>
        <dbReference type="ARBA" id="ARBA00022525"/>
    </source>
</evidence>
<dbReference type="SUPFAM" id="SSF49410">
    <property type="entry name" value="Alpha-macroglobulin receptor domain"/>
    <property type="match status" value="1"/>
</dbReference>
<dbReference type="EMBL" id="JAATJU010024383">
    <property type="protein sequence ID" value="KAH0505820.1"/>
    <property type="molecule type" value="Genomic_DNA"/>
</dbReference>
<evidence type="ECO:0000313" key="6">
    <source>
        <dbReference type="EMBL" id="KAH0505820.1"/>
    </source>
</evidence>
<evidence type="ECO:0000256" key="3">
    <source>
        <dbReference type="ARBA" id="ARBA00023157"/>
    </source>
</evidence>
<dbReference type="PROSITE" id="PS50189">
    <property type="entry name" value="NTR"/>
    <property type="match status" value="1"/>
</dbReference>
<evidence type="ECO:0000256" key="4">
    <source>
        <dbReference type="SAM" id="MobiDB-lite"/>
    </source>
</evidence>
<sequence>MGAGDKVTVTKQKQGRQRPGPEQPSSWCQVPTTRECVGFGALQEVAVGLVQPASAVLYDYYSPGKCPKQRRSLERGEQDQDGYRMTSACYYPRVEYGFQVKVLREDGRAAFRLFETQITQVLHFSKDAKASVGQTRNFLVRASCRLRLEPNKEYLIMGLDGVTSDLKGDPQYLLDSNSWIEEMPSERLCRSTRQRAA</sequence>
<evidence type="ECO:0000259" key="5">
    <source>
        <dbReference type="PROSITE" id="PS50189"/>
    </source>
</evidence>
<keyword evidence="3" id="KW-1015">Disulfide bond</keyword>
<dbReference type="Gene3D" id="2.40.50.120">
    <property type="match status" value="1"/>
</dbReference>
<dbReference type="FunFam" id="2.40.50.120:FF:000009">
    <property type="entry name" value="Complement C4-A"/>
    <property type="match status" value="1"/>
</dbReference>
<proteinExistence type="predicted"/>
<dbReference type="Proteomes" id="UP000710432">
    <property type="component" value="Unassembled WGS sequence"/>
</dbReference>
<keyword evidence="2" id="KW-0964">Secreted</keyword>
<dbReference type="InterPro" id="IPR001134">
    <property type="entry name" value="Netrin_domain"/>
</dbReference>
<feature type="region of interest" description="Disordered" evidence="4">
    <location>
        <begin position="1"/>
        <end position="27"/>
    </location>
</feature>
<dbReference type="SUPFAM" id="SSF50242">
    <property type="entry name" value="TIMP-like"/>
    <property type="match status" value="1"/>
</dbReference>
<dbReference type="GO" id="GO:0005576">
    <property type="term" value="C:extracellular region"/>
    <property type="evidence" value="ECO:0007669"/>
    <property type="project" value="UniProtKB-SubCell"/>
</dbReference>